<proteinExistence type="predicted"/>
<evidence type="ECO:0000313" key="3">
    <source>
        <dbReference type="Proteomes" id="UP000285236"/>
    </source>
</evidence>
<protein>
    <submittedName>
        <fullName evidence="2">Uncharacterized protein</fullName>
    </submittedName>
</protein>
<sequence length="815" mass="86810">MKVFNSKLAAIGLAAFVFASCSDSTDTPNSGNGNSVVDVTTIGLTSSTPTGVFNYKNSTANARKFFCSRAAGDVTFITAMPTDIPQEPNLKQELSTGNSKDLVFTEGGVNAYAIKNKNTVDLTGKRIKGVKIFVHGDATLIYDKSEGGNEIVLAKGAKVQYKGTGSMITATDKVYVTEASARLKSDNDIVIEGELYANWRGIGYESGKEQELRTGLGNTTTNAKGEKVVPTQNITFKNGSKAFIDGSLRAVNLNIEEGASVNATANILNATNVTVNGGLKFGGFLQAGNVTVNGTIDASSANTAIKVTGKLNMESGSSLTAHYVNVTNNEKDENNSVTKVGEAELNLKSGSNITISDGNVINVNNLNTDNASSGQITLAGNDAVAVIKADKFTNNGSDKIDAFATPGNNSVLLLQFTKCFNGNGEMPSAGDLDISASYLDYDKATNGDVVKLIDENHKKYGYELTVDINAIKSNKKLDLVAAFNPSNNAMSASCIQNVGDYIYVSYHTNGKASKGGLEVLHFEGNQIKPDQEVQGTTGLDINHLLVDNNRVYVAGGEVNKGAIFAYVPLQNNILTTGDDAMTTYVLNATEHNKLDANSITKYGDHFVVASTRGFEDFDSDFNHIWFEDTEVKSVVTANNKVYSLIATGANTTGTIKEFNTTMFNNASKTYTTNGNVGPENGKNTIAVDGTDLYVCQGARGLVRYNSNGDKVWDYVVPAIQNEKSDKYGAVKGYCNGVAISGNYVFVAAGGYGVVVLDKATGKELCHRIAFNGKLENGKWKNGNSANYVTVGKDGYIFVAYGQSRVQVFKLTSTTK</sequence>
<reference evidence="2 3" key="1">
    <citation type="submission" date="2018-08" db="EMBL/GenBank/DDBJ databases">
        <title>A genome reference for cultivated species of the human gut microbiota.</title>
        <authorList>
            <person name="Zou Y."/>
            <person name="Xue W."/>
            <person name="Luo G."/>
        </authorList>
    </citation>
    <scope>NUCLEOTIDE SEQUENCE [LARGE SCALE GENOMIC DNA]</scope>
    <source>
        <strain evidence="2 3">AF15-25</strain>
    </source>
</reference>
<dbReference type="Proteomes" id="UP000285236">
    <property type="component" value="Unassembled WGS sequence"/>
</dbReference>
<dbReference type="PROSITE" id="PS51257">
    <property type="entry name" value="PROKAR_LIPOPROTEIN"/>
    <property type="match status" value="1"/>
</dbReference>
<feature type="signal peptide" evidence="1">
    <location>
        <begin position="1"/>
        <end position="19"/>
    </location>
</feature>
<dbReference type="Gene3D" id="2.130.10.10">
    <property type="entry name" value="YVTN repeat-like/Quinoprotein amine dehydrogenase"/>
    <property type="match status" value="1"/>
</dbReference>
<dbReference type="RefSeq" id="WP_118079821.1">
    <property type="nucleotide sequence ID" value="NZ_QRYP01000013.1"/>
</dbReference>
<gene>
    <name evidence="2" type="ORF">DWW35_06740</name>
</gene>
<comment type="caution">
    <text evidence="2">The sequence shown here is derived from an EMBL/GenBank/DDBJ whole genome shotgun (WGS) entry which is preliminary data.</text>
</comment>
<dbReference type="AlphaFoldDB" id="A0AA92TSM5"/>
<dbReference type="InterPro" id="IPR015943">
    <property type="entry name" value="WD40/YVTN_repeat-like_dom_sf"/>
</dbReference>
<evidence type="ECO:0000313" key="2">
    <source>
        <dbReference type="EMBL" id="RGU97589.1"/>
    </source>
</evidence>
<name>A0AA92TSM5_9BACT</name>
<organism evidence="2 3">
    <name type="scientific">Segatella copri</name>
    <dbReference type="NCBI Taxonomy" id="165179"/>
    <lineage>
        <taxon>Bacteria</taxon>
        <taxon>Pseudomonadati</taxon>
        <taxon>Bacteroidota</taxon>
        <taxon>Bacteroidia</taxon>
        <taxon>Bacteroidales</taxon>
        <taxon>Prevotellaceae</taxon>
        <taxon>Segatella</taxon>
    </lineage>
</organism>
<accession>A0AA92TSM5</accession>
<feature type="chain" id="PRO_5041635234" evidence="1">
    <location>
        <begin position="20"/>
        <end position="815"/>
    </location>
</feature>
<dbReference type="EMBL" id="QRYP01000013">
    <property type="protein sequence ID" value="RGU97589.1"/>
    <property type="molecule type" value="Genomic_DNA"/>
</dbReference>
<dbReference type="SUPFAM" id="SSF75011">
    <property type="entry name" value="3-carboxy-cis,cis-mucoante lactonizing enzyme"/>
    <property type="match status" value="1"/>
</dbReference>
<evidence type="ECO:0000256" key="1">
    <source>
        <dbReference type="SAM" id="SignalP"/>
    </source>
</evidence>
<keyword evidence="1" id="KW-0732">Signal</keyword>